<proteinExistence type="predicted"/>
<dbReference type="AlphaFoldDB" id="A0A0A9AG80"/>
<reference evidence="1" key="1">
    <citation type="submission" date="2014-09" db="EMBL/GenBank/DDBJ databases">
        <authorList>
            <person name="Magalhaes I.L.F."/>
            <person name="Oliveira U."/>
            <person name="Santos F.R."/>
            <person name="Vidigal T.H.D.A."/>
            <person name="Brescovit A.D."/>
            <person name="Santos A.J."/>
        </authorList>
    </citation>
    <scope>NUCLEOTIDE SEQUENCE</scope>
    <source>
        <tissue evidence="1">Shoot tissue taken approximately 20 cm above the soil surface</tissue>
    </source>
</reference>
<name>A0A0A9AG80_ARUDO</name>
<reference evidence="1" key="2">
    <citation type="journal article" date="2015" name="Data Brief">
        <title>Shoot transcriptome of the giant reed, Arundo donax.</title>
        <authorList>
            <person name="Barrero R.A."/>
            <person name="Guerrero F.D."/>
            <person name="Moolhuijzen P."/>
            <person name="Goolsby J.A."/>
            <person name="Tidwell J."/>
            <person name="Bellgard S.E."/>
            <person name="Bellgard M.I."/>
        </authorList>
    </citation>
    <scope>NUCLEOTIDE SEQUENCE</scope>
    <source>
        <tissue evidence="1">Shoot tissue taken approximately 20 cm above the soil surface</tissue>
    </source>
</reference>
<evidence type="ECO:0000313" key="1">
    <source>
        <dbReference type="EMBL" id="JAD50674.1"/>
    </source>
</evidence>
<protein>
    <submittedName>
        <fullName evidence="1">Uncharacterized protein</fullName>
    </submittedName>
</protein>
<dbReference type="EMBL" id="GBRH01247221">
    <property type="protein sequence ID" value="JAD50674.1"/>
    <property type="molecule type" value="Transcribed_RNA"/>
</dbReference>
<sequence>MIALAICGWSLWRRRTTQQTPSS</sequence>
<accession>A0A0A9AG80</accession>
<organism evidence="1">
    <name type="scientific">Arundo donax</name>
    <name type="common">Giant reed</name>
    <name type="synonym">Donax arundinaceus</name>
    <dbReference type="NCBI Taxonomy" id="35708"/>
    <lineage>
        <taxon>Eukaryota</taxon>
        <taxon>Viridiplantae</taxon>
        <taxon>Streptophyta</taxon>
        <taxon>Embryophyta</taxon>
        <taxon>Tracheophyta</taxon>
        <taxon>Spermatophyta</taxon>
        <taxon>Magnoliopsida</taxon>
        <taxon>Liliopsida</taxon>
        <taxon>Poales</taxon>
        <taxon>Poaceae</taxon>
        <taxon>PACMAD clade</taxon>
        <taxon>Arundinoideae</taxon>
        <taxon>Arundineae</taxon>
        <taxon>Arundo</taxon>
    </lineage>
</organism>